<keyword evidence="4" id="KW-0804">Transcription</keyword>
<keyword evidence="3 6" id="KW-0238">DNA-binding</keyword>
<evidence type="ECO:0000256" key="2">
    <source>
        <dbReference type="ARBA" id="ARBA00023015"/>
    </source>
</evidence>
<sequence>MTLPRSTAFLPFQNDWHPADIIAALRKKGTSLAALSRQSGLSSSTLANALSRPWAKGEMLISKAIGVPAEDIWPSRYYDADRNLINRLMRVREARKSSGNLGI</sequence>
<proteinExistence type="inferred from homology"/>
<evidence type="ECO:0000259" key="5">
    <source>
        <dbReference type="Pfam" id="PF13693"/>
    </source>
</evidence>
<dbReference type="Proteomes" id="UP000255528">
    <property type="component" value="Unassembled WGS sequence"/>
</dbReference>
<comment type="similarity">
    <text evidence="1">Belongs to the ner transcriptional regulatory family.</text>
</comment>
<keyword evidence="2" id="KW-0805">Transcription regulation</keyword>
<evidence type="ECO:0000256" key="3">
    <source>
        <dbReference type="ARBA" id="ARBA00023125"/>
    </source>
</evidence>
<reference evidence="6 7" key="1">
    <citation type="submission" date="2018-06" db="EMBL/GenBank/DDBJ databases">
        <authorList>
            <consortium name="Pathogen Informatics"/>
            <person name="Doyle S."/>
        </authorList>
    </citation>
    <scope>NUCLEOTIDE SEQUENCE [LARGE SCALE GENOMIC DNA]</scope>
    <source>
        <strain evidence="6 7">NCTC12119</strain>
    </source>
</reference>
<accession>A0A381C5Q3</accession>
<dbReference type="Pfam" id="PF13693">
    <property type="entry name" value="HTH_35"/>
    <property type="match status" value="1"/>
</dbReference>
<gene>
    <name evidence="6" type="ORF">NCTC12119_01621</name>
</gene>
<evidence type="ECO:0000313" key="6">
    <source>
        <dbReference type="EMBL" id="SUW63142.1"/>
    </source>
</evidence>
<name>A0A381C5Q3_9ENTR</name>
<dbReference type="RefSeq" id="WP_115627937.1">
    <property type="nucleotide sequence ID" value="NZ_UIGI01000001.1"/>
</dbReference>
<evidence type="ECO:0000256" key="1">
    <source>
        <dbReference type="ARBA" id="ARBA00006157"/>
    </source>
</evidence>
<dbReference type="AlphaFoldDB" id="A0A381C5Q3"/>
<dbReference type="SUPFAM" id="SSF47413">
    <property type="entry name" value="lambda repressor-like DNA-binding domains"/>
    <property type="match status" value="1"/>
</dbReference>
<dbReference type="EMBL" id="UIGI01000001">
    <property type="protein sequence ID" value="SUW63142.1"/>
    <property type="molecule type" value="Genomic_DNA"/>
</dbReference>
<evidence type="ECO:0000256" key="4">
    <source>
        <dbReference type="ARBA" id="ARBA00023163"/>
    </source>
</evidence>
<organism evidence="6 7">
    <name type="scientific">Buttiauxella agrestis</name>
    <dbReference type="NCBI Taxonomy" id="82977"/>
    <lineage>
        <taxon>Bacteria</taxon>
        <taxon>Pseudomonadati</taxon>
        <taxon>Pseudomonadota</taxon>
        <taxon>Gammaproteobacteria</taxon>
        <taxon>Enterobacterales</taxon>
        <taxon>Enterobacteriaceae</taxon>
        <taxon>Buttiauxella</taxon>
    </lineage>
</organism>
<feature type="domain" description="Ner winged helix-turn-helix DNA-binding" evidence="5">
    <location>
        <begin position="15"/>
        <end position="87"/>
    </location>
</feature>
<dbReference type="InterPro" id="IPR038722">
    <property type="entry name" value="Ner_HTH_dom"/>
</dbReference>
<dbReference type="GO" id="GO:0003677">
    <property type="term" value="F:DNA binding"/>
    <property type="evidence" value="ECO:0007669"/>
    <property type="project" value="UniProtKB-KW"/>
</dbReference>
<dbReference type="InterPro" id="IPR010982">
    <property type="entry name" value="Lambda_DNA-bd_dom_sf"/>
</dbReference>
<protein>
    <submittedName>
        <fullName evidence="6">DNA-binding transcriptional regulator Nlp</fullName>
    </submittedName>
</protein>
<evidence type="ECO:0000313" key="7">
    <source>
        <dbReference type="Proteomes" id="UP000255528"/>
    </source>
</evidence>
<dbReference type="Gene3D" id="1.10.260.40">
    <property type="entry name" value="lambda repressor-like DNA-binding domains"/>
    <property type="match status" value="1"/>
</dbReference>